<protein>
    <recommendedName>
        <fullName evidence="3 10">Ribonucleoside-diphosphate reductase</fullName>
        <ecNumber evidence="3 10">1.17.4.1</ecNumber>
    </recommendedName>
</protein>
<dbReference type="GO" id="GO:0005971">
    <property type="term" value="C:ribonucleoside-diphosphate reductase complex"/>
    <property type="evidence" value="ECO:0007669"/>
    <property type="project" value="TreeGrafter"/>
</dbReference>
<dbReference type="EMBL" id="JALJOU010000012">
    <property type="protein sequence ID" value="KAK9840779.1"/>
    <property type="molecule type" value="Genomic_DNA"/>
</dbReference>
<dbReference type="InterPro" id="IPR013346">
    <property type="entry name" value="NrdE_NrdA_C"/>
</dbReference>
<evidence type="ECO:0000256" key="6">
    <source>
        <dbReference type="ARBA" id="ARBA00022840"/>
    </source>
</evidence>
<dbReference type="EC" id="1.17.4.1" evidence="3 10"/>
<dbReference type="CDD" id="cd01679">
    <property type="entry name" value="RNR_I"/>
    <property type="match status" value="1"/>
</dbReference>
<dbReference type="PROSITE" id="PS00089">
    <property type="entry name" value="RIBORED_LARGE"/>
    <property type="match status" value="1"/>
</dbReference>
<keyword evidence="7 10" id="KW-0560">Oxidoreductase</keyword>
<evidence type="ECO:0000256" key="4">
    <source>
        <dbReference type="ARBA" id="ARBA00022533"/>
    </source>
</evidence>
<dbReference type="GO" id="GO:0004748">
    <property type="term" value="F:ribonucleoside-diphosphate reductase activity, thioredoxin disulfide as acceptor"/>
    <property type="evidence" value="ECO:0007669"/>
    <property type="project" value="UniProtKB-EC"/>
</dbReference>
<sequence>MFVLKRDGRREPVHFDKITARITKLSYGLNPEFCDPVLVAQKVTTGVYKGVTTSELDELAAETAASMTANHPDYAVLAARVAVSNLHKNTLKSFSETVKLMAAHVNPKNGEAAPLVAEDVAEIVAKNADRLDSEIIYMRDFDYDYFGFKTLERSYLLRVNGVVVERPQHMLMRVSVGIHKEDIDAAVRTYHYLSERWFTHASPTLFNAGTPRPQLSSCFLICMKSDSIEGIYDTLKECACISKSAGGIGLSIHNIRAVGSYIRGTNGNSNGIVPMLRVFNDTARYVDQGGGKRKGAFAIYIEPWHADIFDFLDLRKNHGKEEARARDLFYGLWTNDLFMRRVEANGEWSLFCPNEAAGLAETWGEEFDALYARYEREGRAKKVIKAQQLWFAILEAQVETGNPYMLYKDSCNRKSNQQNLGTIKCSNLCTEIVEFTSAEESAVCNLASIALPRFVRERSAVGRERMKLVGSLNAKDRYFDFDKLRDVTHVVTRNLNKIIDVNYYPVETARRSNMRHRPIGIGVQGLADAFILLGMPFDSAEAKQLNKEIFEAIYFAALETSVELAKIDGPYETYGGSPVSRGQLQHDMWGAPAPSKRWDWDRLRSDIAAYGVRNSLLLAPMPTASTSQILGNNECFEPYTSNIYVRRVLSGEFTVVNQHLLMDLTALGLWNPDMKNELVAANGSVRDLAIPAQLKELYKTVWEIKQRVLVDMAADRGAFIDQSQSFNVHMSDPNFGKLTSLHFYAWKAGLKTGMYYLRTRAAADAIKFTVDQQALAKNRAKAAAAAASAAVAALEPPSAAVLKENNGATAAPEPLARAKKAAAPVDADMEAERRLAAMVCSLDNKDECLACGS</sequence>
<dbReference type="FunFam" id="3.20.70.20:FF:000010">
    <property type="entry name" value="Ribonucleoside-diphosphate reductase"/>
    <property type="match status" value="1"/>
</dbReference>
<evidence type="ECO:0000259" key="11">
    <source>
        <dbReference type="PROSITE" id="PS51161"/>
    </source>
</evidence>
<dbReference type="PANTHER" id="PTHR11573:SF6">
    <property type="entry name" value="RIBONUCLEOSIDE-DIPHOSPHATE REDUCTASE LARGE SUBUNIT"/>
    <property type="match status" value="1"/>
</dbReference>
<comment type="catalytic activity">
    <reaction evidence="10">
        <text>a 2'-deoxyribonucleoside 5'-diphosphate + [thioredoxin]-disulfide + H2O = a ribonucleoside 5'-diphosphate + [thioredoxin]-dithiol</text>
        <dbReference type="Rhea" id="RHEA:23252"/>
        <dbReference type="Rhea" id="RHEA-COMP:10698"/>
        <dbReference type="Rhea" id="RHEA-COMP:10700"/>
        <dbReference type="ChEBI" id="CHEBI:15377"/>
        <dbReference type="ChEBI" id="CHEBI:29950"/>
        <dbReference type="ChEBI" id="CHEBI:50058"/>
        <dbReference type="ChEBI" id="CHEBI:57930"/>
        <dbReference type="ChEBI" id="CHEBI:73316"/>
        <dbReference type="EC" id="1.17.4.1"/>
    </reaction>
</comment>
<keyword evidence="6 9" id="KW-0067">ATP-binding</keyword>
<dbReference type="Pfam" id="PF02867">
    <property type="entry name" value="Ribonuc_red_lgC"/>
    <property type="match status" value="1"/>
</dbReference>
<organism evidence="12 13">
    <name type="scientific">Elliptochloris bilobata</name>
    <dbReference type="NCBI Taxonomy" id="381761"/>
    <lineage>
        <taxon>Eukaryota</taxon>
        <taxon>Viridiplantae</taxon>
        <taxon>Chlorophyta</taxon>
        <taxon>core chlorophytes</taxon>
        <taxon>Trebouxiophyceae</taxon>
        <taxon>Trebouxiophyceae incertae sedis</taxon>
        <taxon>Elliptochloris clade</taxon>
        <taxon>Elliptochloris</taxon>
    </lineage>
</organism>
<keyword evidence="13" id="KW-1185">Reference proteome</keyword>
<name>A0AAW1S3I9_9CHLO</name>
<evidence type="ECO:0000256" key="2">
    <source>
        <dbReference type="ARBA" id="ARBA00011771"/>
    </source>
</evidence>
<dbReference type="PRINTS" id="PR01183">
    <property type="entry name" value="RIBORDTASEM1"/>
</dbReference>
<evidence type="ECO:0000313" key="13">
    <source>
        <dbReference type="Proteomes" id="UP001445335"/>
    </source>
</evidence>
<dbReference type="Proteomes" id="UP001445335">
    <property type="component" value="Unassembled WGS sequence"/>
</dbReference>
<evidence type="ECO:0000256" key="1">
    <source>
        <dbReference type="ARBA" id="ARBA00010406"/>
    </source>
</evidence>
<comment type="similarity">
    <text evidence="1 10">Belongs to the ribonucleoside diphosphate reductase large chain family.</text>
</comment>
<evidence type="ECO:0000256" key="10">
    <source>
        <dbReference type="RuleBase" id="RU003410"/>
    </source>
</evidence>
<dbReference type="SUPFAM" id="SSF51998">
    <property type="entry name" value="PFL-like glycyl radical enzymes"/>
    <property type="match status" value="1"/>
</dbReference>
<keyword evidence="4" id="KW-0021">Allosteric enzyme</keyword>
<keyword evidence="5 9" id="KW-0547">Nucleotide-binding</keyword>
<evidence type="ECO:0000256" key="9">
    <source>
        <dbReference type="PROSITE-ProRule" id="PRU00492"/>
    </source>
</evidence>
<proteinExistence type="inferred from homology"/>
<dbReference type="SUPFAM" id="SSF48168">
    <property type="entry name" value="R1 subunit of ribonucleotide reductase, N-terminal domain"/>
    <property type="match status" value="1"/>
</dbReference>
<comment type="function">
    <text evidence="10">Provides the precursors necessary for DNA synthesis. Catalyzes the biosynthesis of deoxyribonucleotides from the corresponding ribonucleotides.</text>
</comment>
<evidence type="ECO:0000256" key="8">
    <source>
        <dbReference type="ARBA" id="ARBA00023116"/>
    </source>
</evidence>
<dbReference type="PANTHER" id="PTHR11573">
    <property type="entry name" value="RIBONUCLEOSIDE-DIPHOSPHATE REDUCTASE LARGE CHAIN"/>
    <property type="match status" value="1"/>
</dbReference>
<dbReference type="InterPro" id="IPR000788">
    <property type="entry name" value="RNR_lg_C"/>
</dbReference>
<keyword evidence="8 10" id="KW-0215">Deoxyribonucleotide synthesis</keyword>
<accession>A0AAW1S3I9</accession>
<gene>
    <name evidence="12" type="ORF">WJX81_004244</name>
</gene>
<comment type="caution">
    <text evidence="12">The sequence shown here is derived from an EMBL/GenBank/DDBJ whole genome shotgun (WGS) entry which is preliminary data.</text>
</comment>
<dbReference type="NCBIfam" id="TIGR02506">
    <property type="entry name" value="NrdE_NrdA"/>
    <property type="match status" value="1"/>
</dbReference>
<dbReference type="AlphaFoldDB" id="A0AAW1S3I9"/>
<dbReference type="InterPro" id="IPR039718">
    <property type="entry name" value="Rrm1"/>
</dbReference>
<evidence type="ECO:0000313" key="12">
    <source>
        <dbReference type="EMBL" id="KAK9840779.1"/>
    </source>
</evidence>
<dbReference type="PROSITE" id="PS51161">
    <property type="entry name" value="ATP_CONE"/>
    <property type="match status" value="1"/>
</dbReference>
<dbReference type="Pfam" id="PF03477">
    <property type="entry name" value="ATP-cone"/>
    <property type="match status" value="1"/>
</dbReference>
<feature type="domain" description="ATP-cone" evidence="11">
    <location>
        <begin position="1"/>
        <end position="92"/>
    </location>
</feature>
<evidence type="ECO:0000256" key="3">
    <source>
        <dbReference type="ARBA" id="ARBA00012274"/>
    </source>
</evidence>
<dbReference type="InterPro" id="IPR005144">
    <property type="entry name" value="ATP-cone_dom"/>
</dbReference>
<dbReference type="Pfam" id="PF00317">
    <property type="entry name" value="Ribonuc_red_lgN"/>
    <property type="match status" value="1"/>
</dbReference>
<reference evidence="12 13" key="1">
    <citation type="journal article" date="2024" name="Nat. Commun.">
        <title>Phylogenomics reveals the evolutionary origins of lichenization in chlorophyte algae.</title>
        <authorList>
            <person name="Puginier C."/>
            <person name="Libourel C."/>
            <person name="Otte J."/>
            <person name="Skaloud P."/>
            <person name="Haon M."/>
            <person name="Grisel S."/>
            <person name="Petersen M."/>
            <person name="Berrin J.G."/>
            <person name="Delaux P.M."/>
            <person name="Dal Grande F."/>
            <person name="Keller J."/>
        </authorList>
    </citation>
    <scope>NUCLEOTIDE SEQUENCE [LARGE SCALE GENOMIC DNA]</scope>
    <source>
        <strain evidence="12 13">SAG 245.80</strain>
    </source>
</reference>
<dbReference type="InterPro" id="IPR008926">
    <property type="entry name" value="RNR_R1-su_N"/>
</dbReference>
<dbReference type="InterPro" id="IPR013509">
    <property type="entry name" value="RNR_lsu_N"/>
</dbReference>
<comment type="subunit">
    <text evidence="2">Heterodimer of a large and a small subunit.</text>
</comment>
<dbReference type="GO" id="GO:0005524">
    <property type="term" value="F:ATP binding"/>
    <property type="evidence" value="ECO:0007669"/>
    <property type="project" value="UniProtKB-UniRule"/>
</dbReference>
<evidence type="ECO:0000256" key="5">
    <source>
        <dbReference type="ARBA" id="ARBA00022741"/>
    </source>
</evidence>
<evidence type="ECO:0000256" key="7">
    <source>
        <dbReference type="ARBA" id="ARBA00023002"/>
    </source>
</evidence>
<dbReference type="GO" id="GO:0009263">
    <property type="term" value="P:deoxyribonucleotide biosynthetic process"/>
    <property type="evidence" value="ECO:0007669"/>
    <property type="project" value="UniProtKB-KW"/>
</dbReference>
<dbReference type="Gene3D" id="3.20.70.20">
    <property type="match status" value="1"/>
</dbReference>